<dbReference type="Pfam" id="PF13643">
    <property type="entry name" value="DUF4145"/>
    <property type="match status" value="1"/>
</dbReference>
<evidence type="ECO:0000313" key="2">
    <source>
        <dbReference type="EMBL" id="KGM98315.1"/>
    </source>
</evidence>
<protein>
    <submittedName>
        <fullName evidence="2">DNA-binding protein</fullName>
    </submittedName>
</protein>
<comment type="caution">
    <text evidence="2">The sequence shown here is derived from an EMBL/GenBank/DDBJ whole genome shotgun (WGS) entry which is preliminary data.</text>
</comment>
<reference evidence="2 3" key="1">
    <citation type="submission" date="2014-01" db="EMBL/GenBank/DDBJ databases">
        <title>Plasmidome dynamics in the species complex Clostridium novyi sensu lato converts strains of independent lineages into distinctly different pathogens.</title>
        <authorList>
            <person name="Skarin H."/>
            <person name="Segerman B."/>
        </authorList>
    </citation>
    <scope>NUCLEOTIDE SEQUENCE [LARGE SCALE GENOMIC DNA]</scope>
    <source>
        <strain evidence="2 3">4552</strain>
    </source>
</reference>
<dbReference type="AlphaFoldDB" id="A0A0A0IFG3"/>
<proteinExistence type="predicted"/>
<dbReference type="InterPro" id="IPR017647">
    <property type="entry name" value="Dnd_assoc_3"/>
</dbReference>
<dbReference type="Proteomes" id="UP000030012">
    <property type="component" value="Unassembled WGS sequence"/>
</dbReference>
<dbReference type="GO" id="GO:0003677">
    <property type="term" value="F:DNA binding"/>
    <property type="evidence" value="ECO:0007669"/>
    <property type="project" value="UniProtKB-KW"/>
</dbReference>
<accession>A0A0A0IFG3</accession>
<name>A0A0A0IFG3_CLONO</name>
<evidence type="ECO:0000313" key="3">
    <source>
        <dbReference type="Proteomes" id="UP000030012"/>
    </source>
</evidence>
<dbReference type="EMBL" id="JENJ01000002">
    <property type="protein sequence ID" value="KGM98315.1"/>
    <property type="molecule type" value="Genomic_DNA"/>
</dbReference>
<dbReference type="NCBIfam" id="TIGR03238">
    <property type="entry name" value="dnd_assoc_3"/>
    <property type="match status" value="1"/>
</dbReference>
<dbReference type="RefSeq" id="WP_039252044.1">
    <property type="nucleotide sequence ID" value="NZ_JENJ01000002.1"/>
</dbReference>
<keyword evidence="2" id="KW-0238">DNA-binding</keyword>
<sequence length="815" mass="95170">MEKDVFSYLDKDYRYLNNYIKNFNEALFTSPHSAIIKGRTFAEKLTQEISNQEGYGLLNNNTQAERLKKLKDEGVIEGEIDDLFHTIRKLGNKAAHEDVEGELEVALSIHKCIYKITCWFVENYIDYKFEYDPYKNPMPKESKSSNINEDILSGLIKKAFVENMPVLSSVFGGNKATKNKENYEMVENDTKLITEDKTTEVSVDSSKTNKKDESAEDILEDLMIESIIDNSDEDKKCLIQELSRLKESSKEAVEGLGEFTPFKRYMHIEREAQAELQELIFKANESDKAQLILVCGSVGDGKSHIISYFNNNYSDVMKNFILHNDATESLEPTKTSMDTLNDVLDNFSDEKIGQSNSKLILAINLGTLNNFIDSQYGERFSILKKYVQKKKILETSIENSSFDEESSFQFVNFSDYHIFTLKDGKVHSSYIQALMTKITDSSEYNIFYKSYKKHCNQCNNCDCCPIKANYELLSNEKVQKAIVELLVQCIIKNKIIISTRALLNFMYELIVPRSYIDVNSPVFKKDIYRLNNLDYIKSLMPNIIFNHKELSFIFEALNTLDPLNVRNQKVDDFIIEFNNSTDILPYFKEYIDYPKGYIDKVSNIELQETEDKKIRYELLKLFIRSYYVCGKGDVLSLKDSVYETYMEALYYWNRGDKPKLKKVYENVKNGIVKWNGEADKDQINIFMGKNQIKYKVSEDIELKVDTSNLPKNDETDIKKFITTLKLKYKSEKLGKAYEIDVDFSLYQLLIQVINGYRPNKKDKNQFIKFIEFINKLEEIGSQDEKIIFTEKNRDFNRKYKLEYDTEFEFYRFVEI</sequence>
<dbReference type="InterPro" id="IPR025285">
    <property type="entry name" value="DUF4145"/>
</dbReference>
<evidence type="ECO:0000259" key="1">
    <source>
        <dbReference type="Pfam" id="PF13643"/>
    </source>
</evidence>
<dbReference type="OrthoDB" id="257964at2"/>
<feature type="domain" description="DUF4145" evidence="1">
    <location>
        <begin position="25"/>
        <end position="100"/>
    </location>
</feature>
<gene>
    <name evidence="2" type="ORF">Z968_00850</name>
</gene>
<organism evidence="2 3">
    <name type="scientific">Clostridium novyi A str. 4552</name>
    <dbReference type="NCBI Taxonomy" id="1444289"/>
    <lineage>
        <taxon>Bacteria</taxon>
        <taxon>Bacillati</taxon>
        <taxon>Bacillota</taxon>
        <taxon>Clostridia</taxon>
        <taxon>Eubacteriales</taxon>
        <taxon>Clostridiaceae</taxon>
        <taxon>Clostridium</taxon>
    </lineage>
</organism>